<accession>A0ACA9PKJ2</accession>
<gene>
    <name evidence="1" type="ORF">SCALOS_LOCUS11015</name>
</gene>
<keyword evidence="2" id="KW-1185">Reference proteome</keyword>
<proteinExistence type="predicted"/>
<dbReference type="EMBL" id="CAJVPM010044747">
    <property type="protein sequence ID" value="CAG8714746.1"/>
    <property type="molecule type" value="Genomic_DNA"/>
</dbReference>
<evidence type="ECO:0000313" key="2">
    <source>
        <dbReference type="Proteomes" id="UP000789860"/>
    </source>
</evidence>
<organism evidence="1 2">
    <name type="scientific">Scutellospora calospora</name>
    <dbReference type="NCBI Taxonomy" id="85575"/>
    <lineage>
        <taxon>Eukaryota</taxon>
        <taxon>Fungi</taxon>
        <taxon>Fungi incertae sedis</taxon>
        <taxon>Mucoromycota</taxon>
        <taxon>Glomeromycotina</taxon>
        <taxon>Glomeromycetes</taxon>
        <taxon>Diversisporales</taxon>
        <taxon>Gigasporaceae</taxon>
        <taxon>Scutellospora</taxon>
    </lineage>
</organism>
<reference evidence="1" key="1">
    <citation type="submission" date="2021-06" db="EMBL/GenBank/DDBJ databases">
        <authorList>
            <person name="Kallberg Y."/>
            <person name="Tangrot J."/>
            <person name="Rosling A."/>
        </authorList>
    </citation>
    <scope>NUCLEOTIDE SEQUENCE</scope>
    <source>
        <strain evidence="1">AU212A</strain>
    </source>
</reference>
<dbReference type="Proteomes" id="UP000789860">
    <property type="component" value="Unassembled WGS sequence"/>
</dbReference>
<protein>
    <submittedName>
        <fullName evidence="1">10675_t:CDS:1</fullName>
    </submittedName>
</protein>
<sequence>TDAGFVNETSVVWESLIDVDQSASEFVNAQFRKGEITGGDYVGVTDDHEIHGGGDQDYALALSLQQQEEEREAELRRKQQQRQQEDLQRQQKRQNRQYDATSQASTVVLFHELE</sequence>
<feature type="non-terminal residue" evidence="1">
    <location>
        <position position="114"/>
    </location>
</feature>
<comment type="caution">
    <text evidence="1">The sequence shown here is derived from an EMBL/GenBank/DDBJ whole genome shotgun (WGS) entry which is preliminary data.</text>
</comment>
<evidence type="ECO:0000313" key="1">
    <source>
        <dbReference type="EMBL" id="CAG8714746.1"/>
    </source>
</evidence>
<name>A0ACA9PKJ2_9GLOM</name>
<feature type="non-terminal residue" evidence="1">
    <location>
        <position position="1"/>
    </location>
</feature>